<keyword evidence="5 6" id="KW-0472">Membrane</keyword>
<name>A0A916RYG4_9BACT</name>
<dbReference type="Proteomes" id="UP000648801">
    <property type="component" value="Unassembled WGS sequence"/>
</dbReference>
<feature type="transmembrane region" description="Helical" evidence="6">
    <location>
        <begin position="250"/>
        <end position="272"/>
    </location>
</feature>
<reference evidence="7" key="2">
    <citation type="submission" date="2020-09" db="EMBL/GenBank/DDBJ databases">
        <authorList>
            <person name="Sun Q."/>
            <person name="Zhou Y."/>
        </authorList>
    </citation>
    <scope>NUCLEOTIDE SEQUENCE</scope>
    <source>
        <strain evidence="7">CGMCC 1.15447</strain>
    </source>
</reference>
<evidence type="ECO:0000256" key="6">
    <source>
        <dbReference type="SAM" id="Phobius"/>
    </source>
</evidence>
<comment type="subcellular location">
    <subcellularLocation>
        <location evidence="1">Cell membrane</location>
        <topology evidence="1">Multi-pass membrane protein</topology>
    </subcellularLocation>
</comment>
<feature type="transmembrane region" description="Helical" evidence="6">
    <location>
        <begin position="81"/>
        <end position="114"/>
    </location>
</feature>
<feature type="transmembrane region" description="Helical" evidence="6">
    <location>
        <begin position="344"/>
        <end position="368"/>
    </location>
</feature>
<feature type="transmembrane region" description="Helical" evidence="6">
    <location>
        <begin position="303"/>
        <end position="324"/>
    </location>
</feature>
<dbReference type="Pfam" id="PF13440">
    <property type="entry name" value="Polysacc_synt_3"/>
    <property type="match status" value="1"/>
</dbReference>
<feature type="transmembrane region" description="Helical" evidence="6">
    <location>
        <begin position="7"/>
        <end position="29"/>
    </location>
</feature>
<evidence type="ECO:0000256" key="5">
    <source>
        <dbReference type="ARBA" id="ARBA00023136"/>
    </source>
</evidence>
<evidence type="ECO:0000256" key="4">
    <source>
        <dbReference type="ARBA" id="ARBA00022989"/>
    </source>
</evidence>
<dbReference type="GO" id="GO:0005886">
    <property type="term" value="C:plasma membrane"/>
    <property type="evidence" value="ECO:0007669"/>
    <property type="project" value="UniProtKB-SubCell"/>
</dbReference>
<dbReference type="PANTHER" id="PTHR30250">
    <property type="entry name" value="PST FAMILY PREDICTED COLANIC ACID TRANSPORTER"/>
    <property type="match status" value="1"/>
</dbReference>
<feature type="transmembrane region" description="Helical" evidence="6">
    <location>
        <begin position="156"/>
        <end position="176"/>
    </location>
</feature>
<feature type="transmembrane region" description="Helical" evidence="6">
    <location>
        <begin position="226"/>
        <end position="244"/>
    </location>
</feature>
<feature type="transmembrane region" description="Helical" evidence="6">
    <location>
        <begin position="182"/>
        <end position="205"/>
    </location>
</feature>
<feature type="transmembrane region" description="Helical" evidence="6">
    <location>
        <begin position="467"/>
        <end position="486"/>
    </location>
</feature>
<keyword evidence="2" id="KW-1003">Cell membrane</keyword>
<feature type="transmembrane region" description="Helical" evidence="6">
    <location>
        <begin position="126"/>
        <end position="149"/>
    </location>
</feature>
<dbReference type="RefSeq" id="WP_188760318.1">
    <property type="nucleotide sequence ID" value="NZ_BMJB01000002.1"/>
</dbReference>
<reference evidence="7" key="1">
    <citation type="journal article" date="2014" name="Int. J. Syst. Evol. Microbiol.">
        <title>Complete genome sequence of Corynebacterium casei LMG S-19264T (=DSM 44701T), isolated from a smear-ripened cheese.</title>
        <authorList>
            <consortium name="US DOE Joint Genome Institute (JGI-PGF)"/>
            <person name="Walter F."/>
            <person name="Albersmeier A."/>
            <person name="Kalinowski J."/>
            <person name="Ruckert C."/>
        </authorList>
    </citation>
    <scope>NUCLEOTIDE SEQUENCE</scope>
    <source>
        <strain evidence="7">CGMCC 1.15447</strain>
    </source>
</reference>
<feature type="transmembrane region" description="Helical" evidence="6">
    <location>
        <begin position="41"/>
        <end position="60"/>
    </location>
</feature>
<organism evidence="7 8">
    <name type="scientific">Edaphobacter acidisoli</name>
    <dbReference type="NCBI Taxonomy" id="2040573"/>
    <lineage>
        <taxon>Bacteria</taxon>
        <taxon>Pseudomonadati</taxon>
        <taxon>Acidobacteriota</taxon>
        <taxon>Terriglobia</taxon>
        <taxon>Terriglobales</taxon>
        <taxon>Acidobacteriaceae</taxon>
        <taxon>Edaphobacter</taxon>
    </lineage>
</organism>
<accession>A0A916RYG4</accession>
<evidence type="ECO:0000313" key="7">
    <source>
        <dbReference type="EMBL" id="GGA76547.1"/>
    </source>
</evidence>
<evidence type="ECO:0000256" key="2">
    <source>
        <dbReference type="ARBA" id="ARBA00022475"/>
    </source>
</evidence>
<keyword evidence="4 6" id="KW-1133">Transmembrane helix</keyword>
<comment type="caution">
    <text evidence="7">The sequence shown here is derived from an EMBL/GenBank/DDBJ whole genome shotgun (WGS) entry which is preliminary data.</text>
</comment>
<sequence>MVGTKRFAINVLMNWAAMAVGMVVPFFLTPFVLHRLGDVEYGIWILAVSTVSYLAILDMGMRSAVIRFVSKAEAQQKLEDATAAVGAALWVRVLISLGVAVLSVLLALAFPHLFKIPADLRHAGQVTVLMCALGVAVTLVSGVFGAVLAATHRFDLLSAISGVQTLFRAGGVVLILETGHGLIALAYWEVTVVSLGALATVVVAWKLFPPCRVKFAKPDMGILKMIWSYSFTTFIFIIAVQIIINSDNLVVGAFLSVGMVAFYSIGGSLMNYSGQVVSAVSTTFTPMASNLEAVGKLEELQRLLLRGTQAMLGIGLPISLALVLRGKTFIGLWMGPKYQEISGTVLQILIISQFFSIADGTAGSVMMAIDKHKPVAKWAVIEAVLNFGLSIVLVKTIGIYGVAWGTTIAMAFVHLTFYPRYVRKVLDIPIRKFLWEGWTKITLCSVPYAIACAITDRYWHASNLAEFFVQIIAVLPVYVLCVIAAFRSEARALFLKWQASRLVQA</sequence>
<keyword evidence="8" id="KW-1185">Reference proteome</keyword>
<gene>
    <name evidence="7" type="ORF">GCM10011507_29930</name>
</gene>
<evidence type="ECO:0000256" key="3">
    <source>
        <dbReference type="ARBA" id="ARBA00022692"/>
    </source>
</evidence>
<protein>
    <submittedName>
        <fullName evidence="7">Polysaccharide biosynthesis protein</fullName>
    </submittedName>
</protein>
<dbReference type="AlphaFoldDB" id="A0A916RYG4"/>
<dbReference type="InterPro" id="IPR050833">
    <property type="entry name" value="Poly_Biosynth_Transport"/>
</dbReference>
<evidence type="ECO:0000256" key="1">
    <source>
        <dbReference type="ARBA" id="ARBA00004651"/>
    </source>
</evidence>
<keyword evidence="3 6" id="KW-0812">Transmembrane</keyword>
<dbReference type="PANTHER" id="PTHR30250:SF26">
    <property type="entry name" value="PSMA PROTEIN"/>
    <property type="match status" value="1"/>
</dbReference>
<evidence type="ECO:0000313" key="8">
    <source>
        <dbReference type="Proteomes" id="UP000648801"/>
    </source>
</evidence>
<proteinExistence type="predicted"/>
<dbReference type="EMBL" id="BMJB01000002">
    <property type="protein sequence ID" value="GGA76547.1"/>
    <property type="molecule type" value="Genomic_DNA"/>
</dbReference>